<keyword evidence="3" id="KW-1185">Reference proteome</keyword>
<evidence type="ECO:0000256" key="1">
    <source>
        <dbReference type="SAM" id="MobiDB-lite"/>
    </source>
</evidence>
<sequence length="394" mass="45777">MVLPASGDISNSQHTGTVRTSPDPKQIDSKPQFNPRNLWPDIIKCPENEWTFEYTEIMNKLGTDEAKVQLTKKKMEKCLMYFHKLRKEMKLFDHTYTAACILFYRYWYKYDLPPTIPQCIHLAQAILVTACKTMENNRPTEHYIKATCEFMVKDGPSPAGQKLNLEKLKWEVRDQLVSYEKKVLCQLGFDLSIENPKELIEEIFSGYYRHVRDTDIDASFKECLPALLQEARNFIIQTGTQPISLLCDGYTLVVVALIFAGVTFQKVKEPNFKFPHNFFKKRFPVVTTSARIASLFSQYQILERTFFDLKSNKGTALSITASEIDKIIDEDDQSGSKPFNPYDYEHIKEGEVNEELLEYTERKIEELSNRIMSEKSVKRTIEPVSEQILKKQRI</sequence>
<accession>A0A0A8LAQ4</accession>
<dbReference type="Proteomes" id="UP000031516">
    <property type="component" value="Unassembled WGS sequence"/>
</dbReference>
<dbReference type="GO" id="GO:0006357">
    <property type="term" value="P:regulation of transcription by RNA polymerase II"/>
    <property type="evidence" value="ECO:0007669"/>
    <property type="project" value="InterPro"/>
</dbReference>
<dbReference type="EMBL" id="CCBQ010000046">
    <property type="protein sequence ID" value="CDO96014.1"/>
    <property type="molecule type" value="Genomic_DNA"/>
</dbReference>
<dbReference type="OrthoDB" id="25002at2759"/>
<dbReference type="Gene3D" id="1.10.472.10">
    <property type="entry name" value="Cyclin-like"/>
    <property type="match status" value="1"/>
</dbReference>
<protein>
    <submittedName>
        <fullName evidence="2">WGS project CCBQ000000000 data, contig 00010</fullName>
    </submittedName>
</protein>
<name>A0A0A8LAQ4_9SACH</name>
<reference evidence="2 3" key="1">
    <citation type="submission" date="2014-03" db="EMBL/GenBank/DDBJ databases">
        <title>The genome of Kluyveromyces dobzhanskii.</title>
        <authorList>
            <person name="Nystedt B."/>
            <person name="Astrom S."/>
        </authorList>
    </citation>
    <scope>NUCLEOTIDE SEQUENCE [LARGE SCALE GENOMIC DNA]</scope>
    <source>
        <strain evidence="2 3">CBS 2104</strain>
    </source>
</reference>
<feature type="region of interest" description="Disordered" evidence="1">
    <location>
        <begin position="1"/>
        <end position="35"/>
    </location>
</feature>
<dbReference type="PANTHER" id="PTHR10026">
    <property type="entry name" value="CYCLIN"/>
    <property type="match status" value="1"/>
</dbReference>
<dbReference type="InterPro" id="IPR036915">
    <property type="entry name" value="Cyclin-like_sf"/>
</dbReference>
<comment type="caution">
    <text evidence="2">The sequence shown here is derived from an EMBL/GenBank/DDBJ whole genome shotgun (WGS) entry which is preliminary data.</text>
</comment>
<dbReference type="CDD" id="cd00043">
    <property type="entry name" value="CYCLIN_SF"/>
    <property type="match status" value="1"/>
</dbReference>
<evidence type="ECO:0000313" key="2">
    <source>
        <dbReference type="EMBL" id="CDO96014.1"/>
    </source>
</evidence>
<organism evidence="2 3">
    <name type="scientific">Kluyveromyces dobzhanskii CBS 2104</name>
    <dbReference type="NCBI Taxonomy" id="1427455"/>
    <lineage>
        <taxon>Eukaryota</taxon>
        <taxon>Fungi</taxon>
        <taxon>Dikarya</taxon>
        <taxon>Ascomycota</taxon>
        <taxon>Saccharomycotina</taxon>
        <taxon>Saccharomycetes</taxon>
        <taxon>Saccharomycetales</taxon>
        <taxon>Saccharomycetaceae</taxon>
        <taxon>Kluyveromyces</taxon>
    </lineage>
</organism>
<dbReference type="AlphaFoldDB" id="A0A0A8LAQ4"/>
<dbReference type="GO" id="GO:0016538">
    <property type="term" value="F:cyclin-dependent protein serine/threonine kinase regulator activity"/>
    <property type="evidence" value="ECO:0007669"/>
    <property type="project" value="InterPro"/>
</dbReference>
<evidence type="ECO:0000313" key="3">
    <source>
        <dbReference type="Proteomes" id="UP000031516"/>
    </source>
</evidence>
<proteinExistence type="predicted"/>
<dbReference type="SUPFAM" id="SSF47954">
    <property type="entry name" value="Cyclin-like"/>
    <property type="match status" value="1"/>
</dbReference>
<feature type="compositionally biased region" description="Polar residues" evidence="1">
    <location>
        <begin position="8"/>
        <end position="20"/>
    </location>
</feature>
<dbReference type="InterPro" id="IPR043198">
    <property type="entry name" value="Cyclin/Ssn8"/>
</dbReference>
<gene>
    <name evidence="2" type="ORF">KLDO_g4234</name>
</gene>